<sequence length="63" mass="6826">MDSKCSFTVARLCFCAHVRLAIIGLIEFFIDALKSPDDNDITARGDACNQTAVAQIRGVVQPV</sequence>
<dbReference type="Proteomes" id="UP000055136">
    <property type="component" value="Chromosome"/>
</dbReference>
<proteinExistence type="predicted"/>
<dbReference type="EMBL" id="CP013099">
    <property type="protein sequence ID" value="ALP51992.1"/>
    <property type="molecule type" value="Genomic_DNA"/>
</dbReference>
<organism evidence="1 2">
    <name type="scientific">Candidatus Tenderia electrophaga</name>
    <dbReference type="NCBI Taxonomy" id="1748243"/>
    <lineage>
        <taxon>Bacteria</taxon>
        <taxon>Pseudomonadati</taxon>
        <taxon>Pseudomonadota</taxon>
        <taxon>Gammaproteobacteria</taxon>
        <taxon>Candidatus Tenderiales</taxon>
        <taxon>Candidatus Tenderiaceae</taxon>
        <taxon>Candidatus Tenderia</taxon>
    </lineage>
</organism>
<dbReference type="AlphaFoldDB" id="A0A0S2TA08"/>
<evidence type="ECO:0000313" key="1">
    <source>
        <dbReference type="EMBL" id="ALP51992.1"/>
    </source>
</evidence>
<name>A0A0S2TA08_9GAMM</name>
<accession>A0A0S2TA08</accession>
<dbReference type="KEGG" id="tee:Tel_01905"/>
<reference evidence="1" key="1">
    <citation type="submission" date="2015-10" db="EMBL/GenBank/DDBJ databases">
        <title>Description of Candidatus Tenderia electrophaga gen. nov, sp. nov., an Uncultivated Electroautotroph from a Biocathode Enrichment.</title>
        <authorList>
            <person name="Eddie B.J."/>
            <person name="Malanoski A.P."/>
            <person name="Wang Z."/>
            <person name="Hall R.J."/>
            <person name="Oh S.D."/>
            <person name="Heiner C."/>
            <person name="Lin B."/>
            <person name="Strycharz-Glaven S.M."/>
        </authorList>
    </citation>
    <scope>NUCLEOTIDE SEQUENCE [LARGE SCALE GENOMIC DNA]</scope>
    <source>
        <strain evidence="1">NRL1</strain>
    </source>
</reference>
<gene>
    <name evidence="1" type="ORF">Tel_01905</name>
</gene>
<evidence type="ECO:0000313" key="2">
    <source>
        <dbReference type="Proteomes" id="UP000055136"/>
    </source>
</evidence>
<protein>
    <submittedName>
        <fullName evidence="1">Uncharacterized protein</fullName>
    </submittedName>
</protein>
<keyword evidence="2" id="KW-1185">Reference proteome</keyword>